<evidence type="ECO:0000256" key="1">
    <source>
        <dbReference type="SAM" id="Coils"/>
    </source>
</evidence>
<evidence type="ECO:0000313" key="3">
    <source>
        <dbReference type="EMBL" id="ESO85447.1"/>
    </source>
</evidence>
<sequence>MHSDLHKVSRFVDISALRVSLGFQGRRRFSGNDFDRRKSDQPYDIHPPSDEFFPLTRARSVPYQLQYTQQPLLPPKPPQYSGNYQQQPTPIAQSTPFHTNPYNDSGFVPSYGSSLPNINISDPKMGNKLSTNAYAGSTYPANFTTNNFGPVENHYELKKQNEDLKEELDFIRTQMANQSSELNYYKAMWDEYCKKEVSVDDIFNIMKEKSERNGSWKGKDGQDKLESPSDKTNFSSSEPDDESKEEIYDVHKRFNHAYKEKNRRKKEIIESRMKILIQQRNYFQMQVKQLQQELLMAKMRKNDTACSMTELEEDFNNLRLTHSMLTYEFFPEDKEKPASGKLNNT</sequence>
<dbReference type="KEGG" id="lgi:LOTGIDRAFT_154941"/>
<proteinExistence type="predicted"/>
<name>V3ZMC0_LOTGI</name>
<feature type="compositionally biased region" description="Basic and acidic residues" evidence="2">
    <location>
        <begin position="211"/>
        <end position="229"/>
    </location>
</feature>
<keyword evidence="4" id="KW-1185">Reference proteome</keyword>
<feature type="compositionally biased region" description="Basic and acidic residues" evidence="2">
    <location>
        <begin position="33"/>
        <end position="49"/>
    </location>
</feature>
<dbReference type="HOGENOM" id="CLU_804847_0_0_1"/>
<dbReference type="AlphaFoldDB" id="V3ZMC0"/>
<dbReference type="Proteomes" id="UP000030746">
    <property type="component" value="Unassembled WGS sequence"/>
</dbReference>
<dbReference type="CTD" id="20236459"/>
<protein>
    <submittedName>
        <fullName evidence="3">Uncharacterized protein</fullName>
    </submittedName>
</protein>
<organism evidence="3 4">
    <name type="scientific">Lottia gigantea</name>
    <name type="common">Giant owl limpet</name>
    <dbReference type="NCBI Taxonomy" id="225164"/>
    <lineage>
        <taxon>Eukaryota</taxon>
        <taxon>Metazoa</taxon>
        <taxon>Spiralia</taxon>
        <taxon>Lophotrochozoa</taxon>
        <taxon>Mollusca</taxon>
        <taxon>Gastropoda</taxon>
        <taxon>Patellogastropoda</taxon>
        <taxon>Lottioidea</taxon>
        <taxon>Lottiidae</taxon>
        <taxon>Lottia</taxon>
    </lineage>
</organism>
<feature type="coiled-coil region" evidence="1">
    <location>
        <begin position="154"/>
        <end position="181"/>
    </location>
</feature>
<evidence type="ECO:0000313" key="4">
    <source>
        <dbReference type="Proteomes" id="UP000030746"/>
    </source>
</evidence>
<feature type="region of interest" description="Disordered" evidence="2">
    <location>
        <begin position="28"/>
        <end position="51"/>
    </location>
</feature>
<dbReference type="RefSeq" id="XP_009063693.1">
    <property type="nucleotide sequence ID" value="XM_009065445.1"/>
</dbReference>
<reference evidence="3 4" key="1">
    <citation type="journal article" date="2013" name="Nature">
        <title>Insights into bilaterian evolution from three spiralian genomes.</title>
        <authorList>
            <person name="Simakov O."/>
            <person name="Marletaz F."/>
            <person name="Cho S.J."/>
            <person name="Edsinger-Gonzales E."/>
            <person name="Havlak P."/>
            <person name="Hellsten U."/>
            <person name="Kuo D.H."/>
            <person name="Larsson T."/>
            <person name="Lv J."/>
            <person name="Arendt D."/>
            <person name="Savage R."/>
            <person name="Osoegawa K."/>
            <person name="de Jong P."/>
            <person name="Grimwood J."/>
            <person name="Chapman J.A."/>
            <person name="Shapiro H."/>
            <person name="Aerts A."/>
            <person name="Otillar R.P."/>
            <person name="Terry A.Y."/>
            <person name="Boore J.L."/>
            <person name="Grigoriev I.V."/>
            <person name="Lindberg D.R."/>
            <person name="Seaver E.C."/>
            <person name="Weisblat D.A."/>
            <person name="Putnam N.H."/>
            <person name="Rokhsar D.S."/>
        </authorList>
    </citation>
    <scope>NUCLEOTIDE SEQUENCE [LARGE SCALE GENOMIC DNA]</scope>
</reference>
<gene>
    <name evidence="3" type="ORF">LOTGIDRAFT_154941</name>
</gene>
<dbReference type="GeneID" id="20236459"/>
<keyword evidence="1" id="KW-0175">Coiled coil</keyword>
<feature type="region of interest" description="Disordered" evidence="2">
    <location>
        <begin position="211"/>
        <end position="245"/>
    </location>
</feature>
<evidence type="ECO:0000256" key="2">
    <source>
        <dbReference type="SAM" id="MobiDB-lite"/>
    </source>
</evidence>
<dbReference type="EMBL" id="KB203274">
    <property type="protein sequence ID" value="ESO85447.1"/>
    <property type="molecule type" value="Genomic_DNA"/>
</dbReference>
<accession>V3ZMC0</accession>